<feature type="compositionally biased region" description="Basic residues" evidence="1">
    <location>
        <begin position="720"/>
        <end position="730"/>
    </location>
</feature>
<dbReference type="AlphaFoldDB" id="A0A0B1NW60"/>
<comment type="caution">
    <text evidence="2">The sequence shown here is derived from an EMBL/GenBank/DDBJ whole genome shotgun (WGS) entry which is preliminary data.</text>
</comment>
<dbReference type="EMBL" id="JNVN01004787">
    <property type="protein sequence ID" value="KHJ30208.1"/>
    <property type="molecule type" value="Genomic_DNA"/>
</dbReference>
<organism evidence="2 3">
    <name type="scientific">Uncinula necator</name>
    <name type="common">Grape powdery mildew</name>
    <dbReference type="NCBI Taxonomy" id="52586"/>
    <lineage>
        <taxon>Eukaryota</taxon>
        <taxon>Fungi</taxon>
        <taxon>Dikarya</taxon>
        <taxon>Ascomycota</taxon>
        <taxon>Pezizomycotina</taxon>
        <taxon>Leotiomycetes</taxon>
        <taxon>Erysiphales</taxon>
        <taxon>Erysiphaceae</taxon>
        <taxon>Erysiphe</taxon>
    </lineage>
</organism>
<gene>
    <name evidence="2" type="ORF">EV44_g1336</name>
</gene>
<dbReference type="HOGENOM" id="CLU_374358_0_0_1"/>
<feature type="compositionally biased region" description="Polar residues" evidence="1">
    <location>
        <begin position="370"/>
        <end position="395"/>
    </location>
</feature>
<feature type="compositionally biased region" description="Polar residues" evidence="1">
    <location>
        <begin position="421"/>
        <end position="446"/>
    </location>
</feature>
<feature type="region of interest" description="Disordered" evidence="1">
    <location>
        <begin position="678"/>
        <end position="742"/>
    </location>
</feature>
<protein>
    <submittedName>
        <fullName evidence="2">Putative fibrous sheath cabyr-binding</fullName>
    </submittedName>
</protein>
<dbReference type="Proteomes" id="UP000030854">
    <property type="component" value="Unassembled WGS sequence"/>
</dbReference>
<evidence type="ECO:0000313" key="2">
    <source>
        <dbReference type="EMBL" id="KHJ30208.1"/>
    </source>
</evidence>
<feature type="region of interest" description="Disordered" evidence="1">
    <location>
        <begin position="243"/>
        <end position="277"/>
    </location>
</feature>
<feature type="region of interest" description="Disordered" evidence="1">
    <location>
        <begin position="97"/>
        <end position="143"/>
    </location>
</feature>
<name>A0A0B1NW60_UNCNE</name>
<evidence type="ECO:0000313" key="3">
    <source>
        <dbReference type="Proteomes" id="UP000030854"/>
    </source>
</evidence>
<feature type="compositionally biased region" description="Polar residues" evidence="1">
    <location>
        <begin position="101"/>
        <end position="113"/>
    </location>
</feature>
<feature type="compositionally biased region" description="Polar residues" evidence="1">
    <location>
        <begin position="489"/>
        <end position="514"/>
    </location>
</feature>
<feature type="region of interest" description="Disordered" evidence="1">
    <location>
        <begin position="358"/>
        <end position="521"/>
    </location>
</feature>
<sequence>MRKVSGKVSLATRRIWGDPEDEEEFSTITIFNSESRFDASGLTFNTNDRVDIERSFNDEVVIRPINNHSKQATSKVRESPVASTKLNLSMDEIDAPPSKNLFKNDNSSFQPLTDSIVPKQSKVNYQDTGNSSPQNSVSSTVVRPPLSYHDASQKEFAPYNDTKLTWDNREAPQTLQDLDELTELSHQCLKLKNEEVMISKRTTEKKNQFSILNESILKENGINAVEACNGVQTSEKIVEKTAYANNSIPTPNKPEESISKNSNVSENGGKLHLKSNSNDYDYDNKLEILPPKLILLGNCDKEISTNLTSETSQGSFEDEISTNLANEIPQENSEKEISTNLASEIPQEDSGKEISTNLASEIPQEDSGKEISTNLASETSQGSYEDEISTNLTSETPEENSGKEISTNLASEIPQEDSGKEISTNLASETSQGSYEDEISTNLTSETPEENSEKEISTNLASKIPQEDSGKEISTNLASEIPQEDSGKEISTNLASETSQGSYEDEISTNLTSETPEENSEKEISTNLANEIPQEHSGKEITTNLTSETPEEKTEMEISANLASEIPQASTPTEVLNHMIDKNDREYHITTEANDIYNAVRAESILGNQLETQSTVLIDRNIGKEKKKHEIENAEHSETETVKTTFKRKKWLKYVKSFERRHDESDINAAKISSDRESFAPLDMRDVNQTVTTTYPPKPSESPMKQKYAASHSGSTTPDKRRRSLRKKIKEKISDTIHKLKE</sequence>
<feature type="compositionally biased region" description="Polar residues" evidence="1">
    <location>
        <begin position="121"/>
        <end position="141"/>
    </location>
</feature>
<feature type="compositionally biased region" description="Basic and acidic residues" evidence="1">
    <location>
        <begin position="731"/>
        <end position="742"/>
    </location>
</feature>
<accession>A0A0B1NW60</accession>
<reference evidence="2 3" key="1">
    <citation type="journal article" date="2014" name="BMC Genomics">
        <title>Adaptive genomic structural variation in the grape powdery mildew pathogen, Erysiphe necator.</title>
        <authorList>
            <person name="Jones L."/>
            <person name="Riaz S."/>
            <person name="Morales-Cruz A."/>
            <person name="Amrine K.C."/>
            <person name="McGuire B."/>
            <person name="Gubler W.D."/>
            <person name="Walker M.A."/>
            <person name="Cantu D."/>
        </authorList>
    </citation>
    <scope>NUCLEOTIDE SEQUENCE [LARGE SCALE GENOMIC DNA]</scope>
    <source>
        <strain evidence="3">c</strain>
    </source>
</reference>
<proteinExistence type="predicted"/>
<evidence type="ECO:0000256" key="1">
    <source>
        <dbReference type="SAM" id="MobiDB-lite"/>
    </source>
</evidence>
<keyword evidence="3" id="KW-1185">Reference proteome</keyword>